<dbReference type="OrthoDB" id="3267806at2759"/>
<evidence type="ECO:0000313" key="4">
    <source>
        <dbReference type="Proteomes" id="UP000027222"/>
    </source>
</evidence>
<name>A0A067SGW0_GALM3</name>
<keyword evidence="2" id="KW-0812">Transmembrane</keyword>
<dbReference type="STRING" id="685588.A0A067SGW0"/>
<dbReference type="AlphaFoldDB" id="A0A067SGW0"/>
<feature type="transmembrane region" description="Helical" evidence="2">
    <location>
        <begin position="97"/>
        <end position="117"/>
    </location>
</feature>
<feature type="transmembrane region" description="Helical" evidence="2">
    <location>
        <begin position="16"/>
        <end position="36"/>
    </location>
</feature>
<feature type="transmembrane region" description="Helical" evidence="2">
    <location>
        <begin position="57"/>
        <end position="85"/>
    </location>
</feature>
<protein>
    <recommendedName>
        <fullName evidence="5">G-protein coupled receptors family 1 profile domain-containing protein</fullName>
    </recommendedName>
</protein>
<keyword evidence="2" id="KW-0472">Membrane</keyword>
<gene>
    <name evidence="3" type="ORF">GALMADRAFT_230150</name>
</gene>
<organism evidence="3 4">
    <name type="scientific">Galerina marginata (strain CBS 339.88)</name>
    <dbReference type="NCBI Taxonomy" id="685588"/>
    <lineage>
        <taxon>Eukaryota</taxon>
        <taxon>Fungi</taxon>
        <taxon>Dikarya</taxon>
        <taxon>Basidiomycota</taxon>
        <taxon>Agaricomycotina</taxon>
        <taxon>Agaricomycetes</taxon>
        <taxon>Agaricomycetidae</taxon>
        <taxon>Agaricales</taxon>
        <taxon>Agaricineae</taxon>
        <taxon>Strophariaceae</taxon>
        <taxon>Galerina</taxon>
    </lineage>
</organism>
<sequence>MSNPQPLSSSSPLLEMQMLGTFISAIAYGIVITLSFDCFRLLSRQVPAIQSKPMRRFMFVFISVMLLLSTLSVVQGITVASMSIFHGFTLPGLPSGAPFALPFTIWGADGFMLWRCAVLYQGVSRPSRLGLLFLMTFVAVAGLGTGIMLFLKTASGRSPTLTVVSLSTFLNLAITSLISLRLIRHQKYLRDALGPAHGSPYKRLNAMIVESAALIIFFCVPYIFLVVFQRPERVVFLILLPQICVISPLLIIYRVAKGRAATEFRSDFNSSWITGMTPQPINFNVVRTCPSLSSTTSESEGGRSAETKRESETPSMC</sequence>
<reference evidence="4" key="1">
    <citation type="journal article" date="2014" name="Proc. Natl. Acad. Sci. U.S.A.">
        <title>Extensive sampling of basidiomycete genomes demonstrates inadequacy of the white-rot/brown-rot paradigm for wood decay fungi.</title>
        <authorList>
            <person name="Riley R."/>
            <person name="Salamov A.A."/>
            <person name="Brown D.W."/>
            <person name="Nagy L.G."/>
            <person name="Floudas D."/>
            <person name="Held B.W."/>
            <person name="Levasseur A."/>
            <person name="Lombard V."/>
            <person name="Morin E."/>
            <person name="Otillar R."/>
            <person name="Lindquist E.A."/>
            <person name="Sun H."/>
            <person name="LaButti K.M."/>
            <person name="Schmutz J."/>
            <person name="Jabbour D."/>
            <person name="Luo H."/>
            <person name="Baker S.E."/>
            <person name="Pisabarro A.G."/>
            <person name="Walton J.D."/>
            <person name="Blanchette R.A."/>
            <person name="Henrissat B."/>
            <person name="Martin F."/>
            <person name="Cullen D."/>
            <person name="Hibbett D.S."/>
            <person name="Grigoriev I.V."/>
        </authorList>
    </citation>
    <scope>NUCLEOTIDE SEQUENCE [LARGE SCALE GENOMIC DNA]</scope>
    <source>
        <strain evidence="4">CBS 339.88</strain>
    </source>
</reference>
<feature type="region of interest" description="Disordered" evidence="1">
    <location>
        <begin position="292"/>
        <end position="317"/>
    </location>
</feature>
<keyword evidence="2" id="KW-1133">Transmembrane helix</keyword>
<dbReference type="Proteomes" id="UP000027222">
    <property type="component" value="Unassembled WGS sequence"/>
</dbReference>
<evidence type="ECO:0008006" key="5">
    <source>
        <dbReference type="Google" id="ProtNLM"/>
    </source>
</evidence>
<feature type="compositionally biased region" description="Basic and acidic residues" evidence="1">
    <location>
        <begin position="300"/>
        <end position="317"/>
    </location>
</feature>
<feature type="transmembrane region" description="Helical" evidence="2">
    <location>
        <begin position="234"/>
        <end position="256"/>
    </location>
</feature>
<evidence type="ECO:0000256" key="2">
    <source>
        <dbReference type="SAM" id="Phobius"/>
    </source>
</evidence>
<feature type="transmembrane region" description="Helical" evidence="2">
    <location>
        <begin position="163"/>
        <end position="183"/>
    </location>
</feature>
<proteinExistence type="predicted"/>
<dbReference type="HOGENOM" id="CLU_044614_0_2_1"/>
<accession>A0A067SGW0</accession>
<evidence type="ECO:0000313" key="3">
    <source>
        <dbReference type="EMBL" id="KDR70156.1"/>
    </source>
</evidence>
<feature type="transmembrane region" description="Helical" evidence="2">
    <location>
        <begin position="204"/>
        <end position="228"/>
    </location>
</feature>
<evidence type="ECO:0000256" key="1">
    <source>
        <dbReference type="SAM" id="MobiDB-lite"/>
    </source>
</evidence>
<keyword evidence="4" id="KW-1185">Reference proteome</keyword>
<dbReference type="EMBL" id="KL142398">
    <property type="protein sequence ID" value="KDR70156.1"/>
    <property type="molecule type" value="Genomic_DNA"/>
</dbReference>
<feature type="transmembrane region" description="Helical" evidence="2">
    <location>
        <begin position="129"/>
        <end position="151"/>
    </location>
</feature>